<protein>
    <submittedName>
        <fullName evidence="2">Uncharacterized protein</fullName>
    </submittedName>
</protein>
<proteinExistence type="predicted"/>
<comment type="caution">
    <text evidence="2">The sequence shown here is derived from an EMBL/GenBank/DDBJ whole genome shotgun (WGS) entry which is preliminary data.</text>
</comment>
<evidence type="ECO:0000256" key="1">
    <source>
        <dbReference type="SAM" id="MobiDB-lite"/>
    </source>
</evidence>
<dbReference type="AlphaFoldDB" id="A0A645I342"/>
<evidence type="ECO:0000313" key="2">
    <source>
        <dbReference type="EMBL" id="MPN41903.1"/>
    </source>
</evidence>
<gene>
    <name evidence="2" type="ORF">SDC9_189458</name>
</gene>
<dbReference type="EMBL" id="VSSQ01099253">
    <property type="protein sequence ID" value="MPN41903.1"/>
    <property type="molecule type" value="Genomic_DNA"/>
</dbReference>
<name>A0A645I342_9ZZZZ</name>
<reference evidence="2" key="1">
    <citation type="submission" date="2019-08" db="EMBL/GenBank/DDBJ databases">
        <authorList>
            <person name="Kucharzyk K."/>
            <person name="Murdoch R.W."/>
            <person name="Higgins S."/>
            <person name="Loffler F."/>
        </authorList>
    </citation>
    <scope>NUCLEOTIDE SEQUENCE</scope>
</reference>
<accession>A0A645I342</accession>
<organism evidence="2">
    <name type="scientific">bioreactor metagenome</name>
    <dbReference type="NCBI Taxonomy" id="1076179"/>
    <lineage>
        <taxon>unclassified sequences</taxon>
        <taxon>metagenomes</taxon>
        <taxon>ecological metagenomes</taxon>
    </lineage>
</organism>
<feature type="region of interest" description="Disordered" evidence="1">
    <location>
        <begin position="1"/>
        <end position="22"/>
    </location>
</feature>
<sequence>MAGFADLGHPSGQPVRQGDGHGHQLFGFSARVTKHQALVTRPGLLMRRLVIACLYGLANPRGDIGRLFVHRGEHSAGIAVKAYL</sequence>